<keyword evidence="2" id="KW-1185">Reference proteome</keyword>
<dbReference type="STRING" id="1630136.AS592_09375"/>
<dbReference type="Pfam" id="PF20159">
    <property type="entry name" value="YidB"/>
    <property type="match status" value="1"/>
</dbReference>
<dbReference type="Gene3D" id="1.10.10.690">
    <property type="entry name" value="YidB-like"/>
    <property type="match status" value="1"/>
</dbReference>
<evidence type="ECO:0000313" key="2">
    <source>
        <dbReference type="Proteomes" id="UP000075359"/>
    </source>
</evidence>
<dbReference type="AlphaFoldDB" id="A0A151CIG4"/>
<dbReference type="RefSeq" id="WP_067328085.1">
    <property type="nucleotide sequence ID" value="NZ_LNKT01000001.1"/>
</dbReference>
<dbReference type="EMBL" id="LNKT01000001">
    <property type="protein sequence ID" value="KYJ87325.1"/>
    <property type="molecule type" value="Genomic_DNA"/>
</dbReference>
<dbReference type="InterPro" id="IPR027405">
    <property type="entry name" value="YidB-like"/>
</dbReference>
<reference evidence="1 2" key="1">
    <citation type="submission" date="2015-11" db="EMBL/GenBank/DDBJ databases">
        <title>Draft genome of Sulfurovum riftiae 1812E, a member of the Epsilonproteobacteria isolated from the tube of the deep-sea hydrothermal vent tubewom Riftia pachyptila.</title>
        <authorList>
            <person name="Vetriani C."/>
            <person name="Giovannelli D."/>
        </authorList>
    </citation>
    <scope>NUCLEOTIDE SEQUENCE [LARGE SCALE GENOMIC DNA]</scope>
    <source>
        <strain evidence="1 2">1812E</strain>
    </source>
</reference>
<protein>
    <recommendedName>
        <fullName evidence="3">DUF937 domain-containing protein</fullName>
    </recommendedName>
</protein>
<dbReference type="OrthoDB" id="9795283at2"/>
<name>A0A151CIG4_9BACT</name>
<sequence>MDLNELFKIGATLIEGNSDEATTGLDIDKIVAAMQKILTNQDGNIDLASILTRLSSNGLGEIVGSWLGNGENKVIDPERVADLLGEEKVQAFAQELGVSEESARLALADALPPVVDRATSGESSILDEMMGGADNPMEMLGKMFR</sequence>
<evidence type="ECO:0000313" key="1">
    <source>
        <dbReference type="EMBL" id="KYJ87325.1"/>
    </source>
</evidence>
<accession>A0A151CIG4</accession>
<gene>
    <name evidence="1" type="ORF">AS592_09375</name>
</gene>
<organism evidence="1 2">
    <name type="scientific">Sulfurovum riftiae</name>
    <dbReference type="NCBI Taxonomy" id="1630136"/>
    <lineage>
        <taxon>Bacteria</taxon>
        <taxon>Pseudomonadati</taxon>
        <taxon>Campylobacterota</taxon>
        <taxon>Epsilonproteobacteria</taxon>
        <taxon>Campylobacterales</taxon>
        <taxon>Sulfurovaceae</taxon>
        <taxon>Sulfurovum</taxon>
    </lineage>
</organism>
<comment type="caution">
    <text evidence="1">The sequence shown here is derived from an EMBL/GenBank/DDBJ whole genome shotgun (WGS) entry which is preliminary data.</text>
</comment>
<evidence type="ECO:0008006" key="3">
    <source>
        <dbReference type="Google" id="ProtNLM"/>
    </source>
</evidence>
<proteinExistence type="predicted"/>
<dbReference type="InterPro" id="IPR045372">
    <property type="entry name" value="YidB"/>
</dbReference>
<dbReference type="SUPFAM" id="SSF140804">
    <property type="entry name" value="YidB-like"/>
    <property type="match status" value="1"/>
</dbReference>
<dbReference type="Proteomes" id="UP000075359">
    <property type="component" value="Unassembled WGS sequence"/>
</dbReference>